<protein>
    <submittedName>
        <fullName evidence="4">M16 family metallopeptidase</fullName>
    </submittedName>
</protein>
<gene>
    <name evidence="4" type="ORF">ACFFIA_19225</name>
</gene>
<sequence length="419" mass="45018">MTGLDRTAVTLGNGVRVVYASDPVAPVAAVHVRAEVGSRDERAGRSGFAHLFEHLMFAATTRLAGGDHIRAIETAGGFANAQTLVESTSYFQTIPSPAAPMAVWLEAGRFARLPDGVDAQILDQQREVVRNEWRDAVLSTPYGDARNAVTAAMYPAPHPFNQTPTGEIGDLDGATVDDALDFFADHYVPGRLVVAVVGRFDRALVEDEVERGFGALRVGRTAVARPPADCVAVPDELVRVERRSAAPPNLVVAHRLPPVGRVAFAAAELTVAVLATGQASRLQRRLRRDTALAANIQIKVMPMIAGDSMAIVRLRPVAGIDTAHLEAAYLDQLAVLAADGPTDEELRRAQAQCLAGWLAAVERPRALAEELTRDWMAWGEPRPPGEGVRRVLAVTAADVRACAAALLHRRRVTLTYHST</sequence>
<comment type="similarity">
    <text evidence="1">Belongs to the peptidase M16 family.</text>
</comment>
<dbReference type="SUPFAM" id="SSF63411">
    <property type="entry name" value="LuxS/MPP-like metallohydrolase"/>
    <property type="match status" value="2"/>
</dbReference>
<evidence type="ECO:0000313" key="4">
    <source>
        <dbReference type="EMBL" id="MFC0529794.1"/>
    </source>
</evidence>
<dbReference type="InterPro" id="IPR007863">
    <property type="entry name" value="Peptidase_M16_C"/>
</dbReference>
<dbReference type="Proteomes" id="UP001589867">
    <property type="component" value="Unassembled WGS sequence"/>
</dbReference>
<dbReference type="Gene3D" id="3.30.830.10">
    <property type="entry name" value="Metalloenzyme, LuxS/M16 peptidase-like"/>
    <property type="match status" value="2"/>
</dbReference>
<accession>A0ABV6M5H5</accession>
<name>A0ABV6M5H5_9ACTN</name>
<dbReference type="EMBL" id="JBHLUH010000039">
    <property type="protein sequence ID" value="MFC0529794.1"/>
    <property type="molecule type" value="Genomic_DNA"/>
</dbReference>
<evidence type="ECO:0000259" key="3">
    <source>
        <dbReference type="Pfam" id="PF05193"/>
    </source>
</evidence>
<dbReference type="PANTHER" id="PTHR11851:SF49">
    <property type="entry name" value="MITOCHONDRIAL-PROCESSING PEPTIDASE SUBUNIT ALPHA"/>
    <property type="match status" value="1"/>
</dbReference>
<evidence type="ECO:0000313" key="5">
    <source>
        <dbReference type="Proteomes" id="UP001589867"/>
    </source>
</evidence>
<dbReference type="Pfam" id="PF05193">
    <property type="entry name" value="Peptidase_M16_C"/>
    <property type="match status" value="1"/>
</dbReference>
<dbReference type="InterPro" id="IPR050361">
    <property type="entry name" value="MPP/UQCRC_Complex"/>
</dbReference>
<evidence type="ECO:0000259" key="2">
    <source>
        <dbReference type="Pfam" id="PF00675"/>
    </source>
</evidence>
<dbReference type="RefSeq" id="WP_377252856.1">
    <property type="nucleotide sequence ID" value="NZ_JBHLUH010000039.1"/>
</dbReference>
<comment type="caution">
    <text evidence="4">The sequence shown here is derived from an EMBL/GenBank/DDBJ whole genome shotgun (WGS) entry which is preliminary data.</text>
</comment>
<organism evidence="4 5">
    <name type="scientific">Phytohabitans kaempferiae</name>
    <dbReference type="NCBI Taxonomy" id="1620943"/>
    <lineage>
        <taxon>Bacteria</taxon>
        <taxon>Bacillati</taxon>
        <taxon>Actinomycetota</taxon>
        <taxon>Actinomycetes</taxon>
        <taxon>Micromonosporales</taxon>
        <taxon>Micromonosporaceae</taxon>
    </lineage>
</organism>
<proteinExistence type="inferred from homology"/>
<dbReference type="Pfam" id="PF00675">
    <property type="entry name" value="Peptidase_M16"/>
    <property type="match status" value="1"/>
</dbReference>
<dbReference type="InterPro" id="IPR011765">
    <property type="entry name" value="Pept_M16_N"/>
</dbReference>
<evidence type="ECO:0000256" key="1">
    <source>
        <dbReference type="ARBA" id="ARBA00007261"/>
    </source>
</evidence>
<feature type="domain" description="Peptidase M16 C-terminal" evidence="3">
    <location>
        <begin position="175"/>
        <end position="352"/>
    </location>
</feature>
<feature type="domain" description="Peptidase M16 N-terminal" evidence="2">
    <location>
        <begin position="16"/>
        <end position="127"/>
    </location>
</feature>
<keyword evidence="5" id="KW-1185">Reference proteome</keyword>
<dbReference type="PANTHER" id="PTHR11851">
    <property type="entry name" value="METALLOPROTEASE"/>
    <property type="match status" value="1"/>
</dbReference>
<dbReference type="InterPro" id="IPR011249">
    <property type="entry name" value="Metalloenz_LuxS/M16"/>
</dbReference>
<reference evidence="4 5" key="1">
    <citation type="submission" date="2024-09" db="EMBL/GenBank/DDBJ databases">
        <authorList>
            <person name="Sun Q."/>
            <person name="Mori K."/>
        </authorList>
    </citation>
    <scope>NUCLEOTIDE SEQUENCE [LARGE SCALE GENOMIC DNA]</scope>
    <source>
        <strain evidence="4 5">TBRC 3947</strain>
    </source>
</reference>